<feature type="region of interest" description="Disordered" evidence="1">
    <location>
        <begin position="451"/>
        <end position="472"/>
    </location>
</feature>
<evidence type="ECO:0000256" key="2">
    <source>
        <dbReference type="SAM" id="Phobius"/>
    </source>
</evidence>
<feature type="region of interest" description="Disordered" evidence="1">
    <location>
        <begin position="358"/>
        <end position="429"/>
    </location>
</feature>
<evidence type="ECO:0000256" key="1">
    <source>
        <dbReference type="SAM" id="MobiDB-lite"/>
    </source>
</evidence>
<keyword evidence="2" id="KW-0472">Membrane</keyword>
<feature type="transmembrane region" description="Helical" evidence="2">
    <location>
        <begin position="55"/>
        <end position="81"/>
    </location>
</feature>
<dbReference type="EMBL" id="CP074133">
    <property type="protein sequence ID" value="QUX25731.1"/>
    <property type="molecule type" value="Genomic_DNA"/>
</dbReference>
<evidence type="ECO:0000313" key="3">
    <source>
        <dbReference type="EMBL" id="QUX25731.1"/>
    </source>
</evidence>
<feature type="transmembrane region" description="Helical" evidence="2">
    <location>
        <begin position="229"/>
        <end position="249"/>
    </location>
</feature>
<sequence length="472" mass="46377">MDEIKQQFADEVGSVVETMLTFWIDSPTRELDAGDGSAAGGITSPSGTPGQVSDILGYVTWIGLGVAVLSLIILGATLALARSRGEGGQYLNKMTLVIGAVALIGGASSAVSALIGAMGGTSAGGAAGFLQSRLMFYVGVAAILSVIVGGVKMAWEQRAQPGKELLRSLLTLVVVSATCVTFVNILIGLGDEFSTWILKEGYGQSDLGGLATEFLVIMGVNSYFGGGGLIMVLVLGLVIIVIGLIQMVLMMIRDGMLILLTGVLPLTAAFTNTEMGRSWFQKAISWLVAFLLYKPVAAIIYALAFVLLQEPEGEAGLEDLMLGVTMLALALFALPALMKFVTPMVGATAGSGGGAADAATSALPTGSASGGGGGGGSGGGGGGGPSGGRSGGGATGASNTSGAKPGGITGGGGGGPTTGGGGGGAGAAAMKSNPKTAAIYAAAKAVKAVGEASKKAVDETASGGDGPSGSRK</sequence>
<evidence type="ECO:0000313" key="4">
    <source>
        <dbReference type="Proteomes" id="UP000676079"/>
    </source>
</evidence>
<gene>
    <name evidence="3" type="ORF">KGD84_03775</name>
</gene>
<proteinExistence type="predicted"/>
<name>A0ABX8BY39_9ACTN</name>
<feature type="transmembrane region" description="Helical" evidence="2">
    <location>
        <begin position="167"/>
        <end position="187"/>
    </location>
</feature>
<dbReference type="InterPro" id="IPR045782">
    <property type="entry name" value="TrbL_3"/>
</dbReference>
<keyword evidence="2" id="KW-0812">Transmembrane</keyword>
<keyword evidence="4" id="KW-1185">Reference proteome</keyword>
<keyword evidence="2" id="KW-1133">Transmembrane helix</keyword>
<feature type="transmembrane region" description="Helical" evidence="2">
    <location>
        <begin position="255"/>
        <end position="272"/>
    </location>
</feature>
<feature type="compositionally biased region" description="Gly residues" evidence="1">
    <location>
        <begin position="368"/>
        <end position="395"/>
    </location>
</feature>
<dbReference type="Proteomes" id="UP000676079">
    <property type="component" value="Chromosome"/>
</dbReference>
<feature type="compositionally biased region" description="Gly residues" evidence="1">
    <location>
        <begin position="463"/>
        <end position="472"/>
    </location>
</feature>
<feature type="transmembrane region" description="Helical" evidence="2">
    <location>
        <begin position="135"/>
        <end position="155"/>
    </location>
</feature>
<feature type="transmembrane region" description="Helical" evidence="2">
    <location>
        <begin position="93"/>
        <end position="115"/>
    </location>
</feature>
<organism evidence="3 4">
    <name type="scientific">Nocardiopsis changdeensis</name>
    <dbReference type="NCBI Taxonomy" id="2831969"/>
    <lineage>
        <taxon>Bacteria</taxon>
        <taxon>Bacillati</taxon>
        <taxon>Actinomycetota</taxon>
        <taxon>Actinomycetes</taxon>
        <taxon>Streptosporangiales</taxon>
        <taxon>Nocardiopsidaceae</taxon>
        <taxon>Nocardiopsis</taxon>
    </lineage>
</organism>
<feature type="transmembrane region" description="Helical" evidence="2">
    <location>
        <begin position="320"/>
        <end position="338"/>
    </location>
</feature>
<evidence type="ECO:0008006" key="5">
    <source>
        <dbReference type="Google" id="ProtNLM"/>
    </source>
</evidence>
<feature type="compositionally biased region" description="Gly residues" evidence="1">
    <location>
        <begin position="404"/>
        <end position="426"/>
    </location>
</feature>
<feature type="compositionally biased region" description="Low complexity" evidence="1">
    <location>
        <begin position="358"/>
        <end position="367"/>
    </location>
</feature>
<dbReference type="Pfam" id="PF19590">
    <property type="entry name" value="TrbL_3"/>
    <property type="match status" value="1"/>
</dbReference>
<reference evidence="3 4" key="1">
    <citation type="submission" date="2021-05" db="EMBL/GenBank/DDBJ databases">
        <title>Direct Submission.</title>
        <authorList>
            <person name="Li K."/>
            <person name="Gao J."/>
        </authorList>
    </citation>
    <scope>NUCLEOTIDE SEQUENCE [LARGE SCALE GENOMIC DNA]</scope>
    <source>
        <strain evidence="3 4">Mg02</strain>
    </source>
</reference>
<accession>A0ABX8BY39</accession>
<feature type="transmembrane region" description="Helical" evidence="2">
    <location>
        <begin position="284"/>
        <end position="308"/>
    </location>
</feature>
<protein>
    <recommendedName>
        <fullName evidence="5">Type IV secretion system protein</fullName>
    </recommendedName>
</protein>